<dbReference type="EMBL" id="DS990638">
    <property type="protein sequence ID" value="EGC44089.1"/>
    <property type="molecule type" value="Genomic_DNA"/>
</dbReference>
<protein>
    <submittedName>
        <fullName evidence="1">Uncharacterized protein</fullName>
    </submittedName>
</protein>
<dbReference type="HOGENOM" id="CLU_3068082_0_0_1"/>
<dbReference type="Proteomes" id="UP000008142">
    <property type="component" value="Unassembled WGS sequence"/>
</dbReference>
<sequence>MVYYAVKAYVDILDNKARDGLELFVQMKMEQNAAYKKECRHLFEDVAKLAIGR</sequence>
<evidence type="ECO:0000313" key="1">
    <source>
        <dbReference type="EMBL" id="EGC44089.1"/>
    </source>
</evidence>
<dbReference type="AlphaFoldDB" id="F0UF77"/>
<proteinExistence type="predicted"/>
<reference evidence="2" key="1">
    <citation type="submission" date="2008-07" db="EMBL/GenBank/DDBJ databases">
        <title>Annotation of Ajellomyces capsulatus strain H88.</title>
        <authorList>
            <person name="Champion M."/>
            <person name="Cuomo C."/>
            <person name="Ma L.-J."/>
            <person name="Henn M.R."/>
            <person name="Sil A."/>
            <person name="Goldman B."/>
            <person name="Young S.K."/>
            <person name="Kodira C.D."/>
            <person name="Zeng Q."/>
            <person name="Koehrsen M."/>
            <person name="Alvarado L."/>
            <person name="Berlin A."/>
            <person name="Borenstein D."/>
            <person name="Chen Z."/>
            <person name="Engels R."/>
            <person name="Freedman E."/>
            <person name="Gellesch M."/>
            <person name="Goldberg J."/>
            <person name="Griggs A."/>
            <person name="Gujja S."/>
            <person name="Heiman D."/>
            <person name="Hepburn T."/>
            <person name="Howarth C."/>
            <person name="Jen D."/>
            <person name="Larson L."/>
            <person name="Lewis B."/>
            <person name="Mehta T."/>
            <person name="Park D."/>
            <person name="Pearson M."/>
            <person name="Roberts A."/>
            <person name="Saif S."/>
            <person name="Shea T."/>
            <person name="Shenoy N."/>
            <person name="Sisk P."/>
            <person name="Stolte C."/>
            <person name="Sykes S."/>
            <person name="Walk T."/>
            <person name="White J."/>
            <person name="Yandava C."/>
            <person name="Klein B."/>
            <person name="McEwen J.G."/>
            <person name="Puccia R."/>
            <person name="Goldman G.H."/>
            <person name="Felipe M.S."/>
            <person name="Nino-Vega G."/>
            <person name="San-Blas G."/>
            <person name="Taylor J."/>
            <person name="Mendoza L."/>
            <person name="Galagan J."/>
            <person name="Nusbaum C."/>
            <person name="Birren B."/>
        </authorList>
    </citation>
    <scope>NUCLEOTIDE SEQUENCE [LARGE SCALE GENOMIC DNA]</scope>
    <source>
        <strain evidence="2">H88</strain>
    </source>
</reference>
<gene>
    <name evidence="1" type="ORF">HCEG_03304</name>
</gene>
<name>F0UF77_AJEC8</name>
<organism evidence="2">
    <name type="scientific">Ajellomyces capsulatus (strain H88)</name>
    <name type="common">Darling's disease fungus</name>
    <name type="synonym">Histoplasma capsulatum</name>
    <dbReference type="NCBI Taxonomy" id="544711"/>
    <lineage>
        <taxon>Eukaryota</taxon>
        <taxon>Fungi</taxon>
        <taxon>Dikarya</taxon>
        <taxon>Ascomycota</taxon>
        <taxon>Pezizomycotina</taxon>
        <taxon>Eurotiomycetes</taxon>
        <taxon>Eurotiomycetidae</taxon>
        <taxon>Onygenales</taxon>
        <taxon>Ajellomycetaceae</taxon>
        <taxon>Histoplasma</taxon>
    </lineage>
</organism>
<accession>F0UF77</accession>
<evidence type="ECO:0000313" key="2">
    <source>
        <dbReference type="Proteomes" id="UP000008142"/>
    </source>
</evidence>